<comment type="caution">
    <text evidence="4">The sequence shown here is derived from an EMBL/GenBank/DDBJ whole genome shotgun (WGS) entry which is preliminary data.</text>
</comment>
<accession>A0A835Z8N5</accession>
<gene>
    <name evidence="4" type="ORF">JKP88DRAFT_262840</name>
</gene>
<protein>
    <submittedName>
        <fullName evidence="4">Uncharacterized protein</fullName>
    </submittedName>
</protein>
<organism evidence="4 5">
    <name type="scientific">Tribonema minus</name>
    <dbReference type="NCBI Taxonomy" id="303371"/>
    <lineage>
        <taxon>Eukaryota</taxon>
        <taxon>Sar</taxon>
        <taxon>Stramenopiles</taxon>
        <taxon>Ochrophyta</taxon>
        <taxon>PX clade</taxon>
        <taxon>Xanthophyceae</taxon>
        <taxon>Tribonematales</taxon>
        <taxon>Tribonemataceae</taxon>
        <taxon>Tribonema</taxon>
    </lineage>
</organism>
<dbReference type="GO" id="GO:0051879">
    <property type="term" value="F:Hsp90 protein binding"/>
    <property type="evidence" value="ECO:0007669"/>
    <property type="project" value="TreeGrafter"/>
</dbReference>
<proteinExistence type="predicted"/>
<dbReference type="SMART" id="SM00028">
    <property type="entry name" value="TPR"/>
    <property type="match status" value="3"/>
</dbReference>
<dbReference type="PANTHER" id="PTHR22904">
    <property type="entry name" value="TPR REPEAT CONTAINING PROTEIN"/>
    <property type="match status" value="1"/>
</dbReference>
<dbReference type="AlphaFoldDB" id="A0A835Z8N5"/>
<evidence type="ECO:0000313" key="4">
    <source>
        <dbReference type="EMBL" id="KAG5184323.1"/>
    </source>
</evidence>
<keyword evidence="2" id="KW-0802">TPR repeat</keyword>
<evidence type="ECO:0000256" key="3">
    <source>
        <dbReference type="SAM" id="MobiDB-lite"/>
    </source>
</evidence>
<evidence type="ECO:0000256" key="1">
    <source>
        <dbReference type="ARBA" id="ARBA00022737"/>
    </source>
</evidence>
<keyword evidence="1" id="KW-0677">Repeat</keyword>
<dbReference type="Proteomes" id="UP000664859">
    <property type="component" value="Unassembled WGS sequence"/>
</dbReference>
<name>A0A835Z8N5_9STRA</name>
<feature type="compositionally biased region" description="Acidic residues" evidence="3">
    <location>
        <begin position="312"/>
        <end position="321"/>
    </location>
</feature>
<dbReference type="PANTHER" id="PTHR22904:SF523">
    <property type="entry name" value="STRESS-INDUCED-PHOSPHOPROTEIN 1"/>
    <property type="match status" value="1"/>
</dbReference>
<dbReference type="InterPro" id="IPR011990">
    <property type="entry name" value="TPR-like_helical_dom_sf"/>
</dbReference>
<sequence length="435" mass="44631">MAEVGNGDPAAAERLRLEGNQATGQGQYAEAEAKYSQAIALLADPALADSSGTNIHTLYGNRALVRMHLEKHSDALADADAAVALAPTWAKGFYRKACAHQALGQAAEAHAAFLTALALEPDNALVKKKTVEAQAELARRCGEEAARDEAEFRAAFAALPDARRRLHCLAHLWNLCAPDERHAIFARFLQAATPLAADDADARRAPRDAQVVSSAGDQPHTGVHAEDFPPESLSALPMDNYTDLPPAPGREAFWAALDTPRRVAVFEGAWRAIDQDERDCISNDLAHFFLRPLLAARAAAGAAAAARAAADGDADGDGDAADDARGGGVDAAAGSSGPEGGSAEGDSGNQGSAPVDSGVGSGSAVVDCGGGSGNGGSGANGDARDASSGGGAIYTCIASADCAAAALSEAGGLRRGGMRHQWWQRLVTVALVKRE</sequence>
<dbReference type="SUPFAM" id="SSF48452">
    <property type="entry name" value="TPR-like"/>
    <property type="match status" value="1"/>
</dbReference>
<keyword evidence="5" id="KW-1185">Reference proteome</keyword>
<feature type="compositionally biased region" description="Low complexity" evidence="3">
    <location>
        <begin position="344"/>
        <end position="367"/>
    </location>
</feature>
<dbReference type="OrthoDB" id="10682548at2759"/>
<dbReference type="InterPro" id="IPR019734">
    <property type="entry name" value="TPR_rpt"/>
</dbReference>
<feature type="region of interest" description="Disordered" evidence="3">
    <location>
        <begin position="310"/>
        <end position="367"/>
    </location>
</feature>
<evidence type="ECO:0000256" key="2">
    <source>
        <dbReference type="ARBA" id="ARBA00022803"/>
    </source>
</evidence>
<reference evidence="4" key="1">
    <citation type="submission" date="2021-02" db="EMBL/GenBank/DDBJ databases">
        <title>First Annotated Genome of the Yellow-green Alga Tribonema minus.</title>
        <authorList>
            <person name="Mahan K.M."/>
        </authorList>
    </citation>
    <scope>NUCLEOTIDE SEQUENCE</scope>
    <source>
        <strain evidence="4">UTEX B ZZ1240</strain>
    </source>
</reference>
<dbReference type="Gene3D" id="1.25.40.10">
    <property type="entry name" value="Tetratricopeptide repeat domain"/>
    <property type="match status" value="1"/>
</dbReference>
<evidence type="ECO:0000313" key="5">
    <source>
        <dbReference type="Proteomes" id="UP000664859"/>
    </source>
</evidence>
<dbReference type="EMBL" id="JAFCMP010000168">
    <property type="protein sequence ID" value="KAG5184323.1"/>
    <property type="molecule type" value="Genomic_DNA"/>
</dbReference>